<accession>A0A2P6NWM6</accession>
<dbReference type="InterPro" id="IPR050386">
    <property type="entry name" value="Glycosyl_hydrolase_5"/>
</dbReference>
<name>A0A2P6NWM6_9EUKA</name>
<sequence length="632" mass="71029">MKSTTLLLGCLLLAVQVFADHANGPWMVGINMPQNDLPNMPLVIINGTAAMCHQRCDAEPMCAAWTWETCLGKQFCWLKHFTSPYVQAEACFTSDVNPKYSYGLEYKVDRPGDDLPNMPLMLDGNSSTPLDCMAICASTPNCVGIVANSCGRECWLKAKLSDGDSNANDCRTVMRNKLSVKPSWIVGKSRVGADMLGMPLRFTPYQGAPDCEKACAGNEQCAAWDYDTCNFLCWLKSSAPSDTVDARCNVGGTKDKPQPPPESCLGRRLEDVKAGRVPVRGGNLGSWFILEGWMVGWVWNDNGCSTNNSPGTTMLEQCLGGRANDAMRKHWSNFITEDDFKIMSDNNLNAVRLPVGWWHIYDVQGGVANAPLKQHVEPTKGYAFGAVEFIDKAFDWGEKWGIGIILDIHGAPGSQNGDDHSAPPDNSHQHYWDRYGENQAQTLDSVEMYLQRYAGRKAYTGICLMNEPKVDTGLLKNYYINAYNIIRRYSRDSIIIINPLITNQNTDQPEWTDFMNPPQYTNVWMSMHWYHIWGFEGKSDDWKLNYIRNDRKRQVDNYMNKNPKKGIIDEWSNGGINDGRAAMQAQIAEFNRLDGGWTFWAWSKTWGGDNWSLRAAFEKGWISRDQTGVSSC</sequence>
<feature type="chain" id="PRO_5015159250" description="glucan 1,3-beta-glucosidase" evidence="17">
    <location>
        <begin position="20"/>
        <end position="632"/>
    </location>
</feature>
<evidence type="ECO:0000256" key="15">
    <source>
        <dbReference type="ARBA" id="ARBA00041260"/>
    </source>
</evidence>
<evidence type="ECO:0000256" key="16">
    <source>
        <dbReference type="RuleBase" id="RU361153"/>
    </source>
</evidence>
<dbReference type="Gene3D" id="3.20.20.80">
    <property type="entry name" value="Glycosidases"/>
    <property type="match status" value="1"/>
</dbReference>
<dbReference type="EMBL" id="MDYQ01000011">
    <property type="protein sequence ID" value="PRP88359.1"/>
    <property type="molecule type" value="Genomic_DNA"/>
</dbReference>
<dbReference type="PANTHER" id="PTHR31297:SF34">
    <property type="entry name" value="GLUCAN 1,3-BETA-GLUCOSIDASE 2"/>
    <property type="match status" value="1"/>
</dbReference>
<evidence type="ECO:0000256" key="7">
    <source>
        <dbReference type="ARBA" id="ARBA00022989"/>
    </source>
</evidence>
<evidence type="ECO:0000313" key="21">
    <source>
        <dbReference type="Proteomes" id="UP000241769"/>
    </source>
</evidence>
<dbReference type="InterPro" id="IPR003609">
    <property type="entry name" value="Pan_app"/>
</dbReference>
<protein>
    <recommendedName>
        <fullName evidence="14">glucan 1,3-beta-glucosidase</fullName>
        <ecNumber evidence="14">3.2.1.58</ecNumber>
    </recommendedName>
    <alternativeName>
        <fullName evidence="15">Exo-1,3-beta-glucanase D</fullName>
    </alternativeName>
</protein>
<feature type="signal peptide" evidence="17">
    <location>
        <begin position="1"/>
        <end position="19"/>
    </location>
</feature>
<dbReference type="PANTHER" id="PTHR31297">
    <property type="entry name" value="GLUCAN ENDO-1,6-BETA-GLUCOSIDASE B"/>
    <property type="match status" value="1"/>
</dbReference>
<dbReference type="InterPro" id="IPR017853">
    <property type="entry name" value="GH"/>
</dbReference>
<evidence type="ECO:0000256" key="6">
    <source>
        <dbReference type="ARBA" id="ARBA00022968"/>
    </source>
</evidence>
<keyword evidence="8" id="KW-0472">Membrane</keyword>
<dbReference type="Pfam" id="PF00150">
    <property type="entry name" value="Cellulase"/>
    <property type="match status" value="1"/>
</dbReference>
<keyword evidence="10 16" id="KW-0326">Glycosidase</keyword>
<evidence type="ECO:0000256" key="1">
    <source>
        <dbReference type="ARBA" id="ARBA00004401"/>
    </source>
</evidence>
<dbReference type="Pfam" id="PF14295">
    <property type="entry name" value="PAN_4"/>
    <property type="match status" value="3"/>
</dbReference>
<evidence type="ECO:0000256" key="5">
    <source>
        <dbReference type="ARBA" id="ARBA00022801"/>
    </source>
</evidence>
<proteinExistence type="inferred from homology"/>
<comment type="subcellular location">
    <subcellularLocation>
        <location evidence="1">Cell membrane</location>
        <topology evidence="1">Single-pass type II membrane protein</topology>
    </subcellularLocation>
</comment>
<comment type="function">
    <text evidence="13">Glucosidase involved in the degradation of cellulosic biomass. Active on lichenan.</text>
</comment>
<dbReference type="STRING" id="1890364.A0A2P6NWM6"/>
<evidence type="ECO:0000256" key="13">
    <source>
        <dbReference type="ARBA" id="ARBA00037126"/>
    </source>
</evidence>
<dbReference type="SUPFAM" id="SSF51445">
    <property type="entry name" value="(Trans)glycosidases"/>
    <property type="match status" value="1"/>
</dbReference>
<evidence type="ECO:0000256" key="8">
    <source>
        <dbReference type="ARBA" id="ARBA00023136"/>
    </source>
</evidence>
<evidence type="ECO:0000259" key="18">
    <source>
        <dbReference type="Pfam" id="PF00150"/>
    </source>
</evidence>
<evidence type="ECO:0000256" key="2">
    <source>
        <dbReference type="ARBA" id="ARBA00005641"/>
    </source>
</evidence>
<keyword evidence="4" id="KW-0812">Transmembrane</keyword>
<feature type="domain" description="Glycoside hydrolase family 5" evidence="18">
    <location>
        <begin position="326"/>
        <end position="604"/>
    </location>
</feature>
<dbReference type="GO" id="GO:0005576">
    <property type="term" value="C:extracellular region"/>
    <property type="evidence" value="ECO:0007669"/>
    <property type="project" value="TreeGrafter"/>
</dbReference>
<dbReference type="Proteomes" id="UP000241769">
    <property type="component" value="Unassembled WGS sequence"/>
</dbReference>
<dbReference type="GO" id="GO:0071555">
    <property type="term" value="P:cell wall organization"/>
    <property type="evidence" value="ECO:0007669"/>
    <property type="project" value="UniProtKB-KW"/>
</dbReference>
<evidence type="ECO:0000256" key="4">
    <source>
        <dbReference type="ARBA" id="ARBA00022692"/>
    </source>
</evidence>
<keyword evidence="6" id="KW-0735">Signal-anchor</keyword>
<dbReference type="EC" id="3.2.1.58" evidence="14"/>
<comment type="catalytic activity">
    <reaction evidence="12">
        <text>Successive hydrolysis of beta-D-glucose units from the non-reducing ends of (1-&gt;3)-beta-D-glucans, releasing alpha-glucose.</text>
        <dbReference type="EC" id="3.2.1.58"/>
    </reaction>
</comment>
<organism evidence="20 21">
    <name type="scientific">Planoprotostelium fungivorum</name>
    <dbReference type="NCBI Taxonomy" id="1890364"/>
    <lineage>
        <taxon>Eukaryota</taxon>
        <taxon>Amoebozoa</taxon>
        <taxon>Evosea</taxon>
        <taxon>Variosea</taxon>
        <taxon>Cavosteliida</taxon>
        <taxon>Cavosteliaceae</taxon>
        <taxon>Planoprotostelium</taxon>
    </lineage>
</organism>
<evidence type="ECO:0000259" key="19">
    <source>
        <dbReference type="Pfam" id="PF14295"/>
    </source>
</evidence>
<evidence type="ECO:0000313" key="20">
    <source>
        <dbReference type="EMBL" id="PRP88359.1"/>
    </source>
</evidence>
<keyword evidence="7" id="KW-1133">Transmembrane helix</keyword>
<evidence type="ECO:0000256" key="9">
    <source>
        <dbReference type="ARBA" id="ARBA00023180"/>
    </source>
</evidence>
<dbReference type="GO" id="GO:0009986">
    <property type="term" value="C:cell surface"/>
    <property type="evidence" value="ECO:0007669"/>
    <property type="project" value="TreeGrafter"/>
</dbReference>
<dbReference type="GO" id="GO:0005886">
    <property type="term" value="C:plasma membrane"/>
    <property type="evidence" value="ECO:0007669"/>
    <property type="project" value="UniProtKB-SubCell"/>
</dbReference>
<dbReference type="GO" id="GO:0004338">
    <property type="term" value="F:glucan exo-1,3-beta-glucosidase activity"/>
    <property type="evidence" value="ECO:0007669"/>
    <property type="project" value="UniProtKB-EC"/>
</dbReference>
<comment type="similarity">
    <text evidence="2 16">Belongs to the glycosyl hydrolase 5 (cellulase A) family.</text>
</comment>
<keyword evidence="21" id="KW-1185">Reference proteome</keyword>
<keyword evidence="9" id="KW-0325">Glycoprotein</keyword>
<reference evidence="20 21" key="1">
    <citation type="journal article" date="2018" name="Genome Biol. Evol.">
        <title>Multiple Roots of Fruiting Body Formation in Amoebozoa.</title>
        <authorList>
            <person name="Hillmann F."/>
            <person name="Forbes G."/>
            <person name="Novohradska S."/>
            <person name="Ferling I."/>
            <person name="Riege K."/>
            <person name="Groth M."/>
            <person name="Westermann M."/>
            <person name="Marz M."/>
            <person name="Spaller T."/>
            <person name="Winckler T."/>
            <person name="Schaap P."/>
            <person name="Glockner G."/>
        </authorList>
    </citation>
    <scope>NUCLEOTIDE SEQUENCE [LARGE SCALE GENOMIC DNA]</scope>
    <source>
        <strain evidence="20 21">Jena</strain>
    </source>
</reference>
<evidence type="ECO:0000256" key="11">
    <source>
        <dbReference type="ARBA" id="ARBA00023316"/>
    </source>
</evidence>
<evidence type="ECO:0000256" key="17">
    <source>
        <dbReference type="SAM" id="SignalP"/>
    </source>
</evidence>
<comment type="caution">
    <text evidence="20">The sequence shown here is derived from an EMBL/GenBank/DDBJ whole genome shotgun (WGS) entry which is preliminary data.</text>
</comment>
<gene>
    <name evidence="20" type="ORF">PROFUN_03273</name>
</gene>
<dbReference type="InterPro" id="IPR001547">
    <property type="entry name" value="Glyco_hydro_5"/>
</dbReference>
<dbReference type="Gene3D" id="3.50.4.10">
    <property type="entry name" value="Hepatocyte Growth Factor"/>
    <property type="match status" value="3"/>
</dbReference>
<feature type="domain" description="Apple" evidence="19">
    <location>
        <begin position="192"/>
        <end position="236"/>
    </location>
</feature>
<evidence type="ECO:0000256" key="14">
    <source>
        <dbReference type="ARBA" id="ARBA00038929"/>
    </source>
</evidence>
<feature type="domain" description="Apple" evidence="19">
    <location>
        <begin position="31"/>
        <end position="79"/>
    </location>
</feature>
<evidence type="ECO:0000256" key="3">
    <source>
        <dbReference type="ARBA" id="ARBA00022475"/>
    </source>
</evidence>
<evidence type="ECO:0000256" key="12">
    <source>
        <dbReference type="ARBA" id="ARBA00036824"/>
    </source>
</evidence>
<feature type="domain" description="Apple" evidence="19">
    <location>
        <begin position="108"/>
        <end position="157"/>
    </location>
</feature>
<keyword evidence="5 16" id="KW-0378">Hydrolase</keyword>
<keyword evidence="11" id="KW-0961">Cell wall biogenesis/degradation</keyword>
<evidence type="ECO:0000256" key="10">
    <source>
        <dbReference type="ARBA" id="ARBA00023295"/>
    </source>
</evidence>
<keyword evidence="17" id="KW-0732">Signal</keyword>
<dbReference type="OrthoDB" id="6328860at2759"/>
<dbReference type="GO" id="GO:0009251">
    <property type="term" value="P:glucan catabolic process"/>
    <property type="evidence" value="ECO:0007669"/>
    <property type="project" value="TreeGrafter"/>
</dbReference>
<keyword evidence="3" id="KW-1003">Cell membrane</keyword>
<dbReference type="AlphaFoldDB" id="A0A2P6NWM6"/>
<dbReference type="InParanoid" id="A0A2P6NWM6"/>